<sequence length="475" mass="50405">MHDGLRLSIRFREETDIFLRDARSSRIVTRGALADAVRAWSGELAARRITPGARVLVDVDDPLAFAVAHLSLIAAGYESAPLDPAAPPAEAERLRRVLRPTAALTDRPGIGLEGAIPVGTGPLTGLPAAPAGTPREPDGRPGSAVLLTSGSTGTPKIVALPEAQLLHVGRAVARHHRLSPGDRGFNPLPLFHVNAQVVGLVAALVSGAELVLDRRFRRTGFWELLAEHDVTWLNAAPALLTVLARTGLGPVPPRLRFVRSASAPLPPAVREAVEKALGVPVVESYGMTEAASQITATPLDGGAPAGSVGRVVDGELEVVDRAGRPCRPGEVGRVRIRGAGVIRSYAGRDAFPGGWLDTADLGRIDDDGQLFLVGRADDVVNRGGELVHPREVEEVLLEEPGVTEAVVVARPDEVLGQVPVALVRGTGDDLVAALERRCTERLARWKRPAEIRLVETFPVGPTGKIRRAELRRTLA</sequence>
<dbReference type="EMBL" id="BAAAQK010000026">
    <property type="protein sequence ID" value="GAA1873678.1"/>
    <property type="molecule type" value="Genomic_DNA"/>
</dbReference>
<evidence type="ECO:0000313" key="6">
    <source>
        <dbReference type="Proteomes" id="UP001500449"/>
    </source>
</evidence>
<dbReference type="Pfam" id="PF13193">
    <property type="entry name" value="AMP-binding_C"/>
    <property type="match status" value="1"/>
</dbReference>
<dbReference type="InterPro" id="IPR000873">
    <property type="entry name" value="AMP-dep_synth/lig_dom"/>
</dbReference>
<dbReference type="InterPro" id="IPR042099">
    <property type="entry name" value="ANL_N_sf"/>
</dbReference>
<dbReference type="GO" id="GO:0016874">
    <property type="term" value="F:ligase activity"/>
    <property type="evidence" value="ECO:0007669"/>
    <property type="project" value="UniProtKB-KW"/>
</dbReference>
<reference evidence="5 6" key="1">
    <citation type="journal article" date="2019" name="Int. J. Syst. Evol. Microbiol.">
        <title>The Global Catalogue of Microorganisms (GCM) 10K type strain sequencing project: providing services to taxonomists for standard genome sequencing and annotation.</title>
        <authorList>
            <consortium name="The Broad Institute Genomics Platform"/>
            <consortium name="The Broad Institute Genome Sequencing Center for Infectious Disease"/>
            <person name="Wu L."/>
            <person name="Ma J."/>
        </authorList>
    </citation>
    <scope>NUCLEOTIDE SEQUENCE [LARGE SCALE GENOMIC DNA]</scope>
    <source>
        <strain evidence="5 6">JCM 16009</strain>
    </source>
</reference>
<dbReference type="PANTHER" id="PTHR43201:SF5">
    <property type="entry name" value="MEDIUM-CHAIN ACYL-COA LIGASE ACSF2, MITOCHONDRIAL"/>
    <property type="match status" value="1"/>
</dbReference>
<dbReference type="SUPFAM" id="SSF56801">
    <property type="entry name" value="Acetyl-CoA synthetase-like"/>
    <property type="match status" value="1"/>
</dbReference>
<comment type="caution">
    <text evidence="5">The sequence shown here is derived from an EMBL/GenBank/DDBJ whole genome shotgun (WGS) entry which is preliminary data.</text>
</comment>
<dbReference type="Pfam" id="PF00501">
    <property type="entry name" value="AMP-binding"/>
    <property type="match status" value="1"/>
</dbReference>
<feature type="domain" description="AMP-dependent synthetase/ligase" evidence="3">
    <location>
        <begin position="24"/>
        <end position="345"/>
    </location>
</feature>
<proteinExistence type="inferred from homology"/>
<organism evidence="5 6">
    <name type="scientific">Pseudonocardia ailaonensis</name>
    <dbReference type="NCBI Taxonomy" id="367279"/>
    <lineage>
        <taxon>Bacteria</taxon>
        <taxon>Bacillati</taxon>
        <taxon>Actinomycetota</taxon>
        <taxon>Actinomycetes</taxon>
        <taxon>Pseudonocardiales</taxon>
        <taxon>Pseudonocardiaceae</taxon>
        <taxon>Pseudonocardia</taxon>
    </lineage>
</organism>
<evidence type="ECO:0000256" key="1">
    <source>
        <dbReference type="ARBA" id="ARBA00006432"/>
    </source>
</evidence>
<dbReference type="InterPro" id="IPR025110">
    <property type="entry name" value="AMP-bd_C"/>
</dbReference>
<accession>A0ABN2NN14</accession>
<evidence type="ECO:0000313" key="5">
    <source>
        <dbReference type="EMBL" id="GAA1873678.1"/>
    </source>
</evidence>
<dbReference type="Gene3D" id="3.40.50.12780">
    <property type="entry name" value="N-terminal domain of ligase-like"/>
    <property type="match status" value="1"/>
</dbReference>
<evidence type="ECO:0000256" key="2">
    <source>
        <dbReference type="ARBA" id="ARBA00022598"/>
    </source>
</evidence>
<dbReference type="Proteomes" id="UP001500449">
    <property type="component" value="Unassembled WGS sequence"/>
</dbReference>
<name>A0ABN2NN14_9PSEU</name>
<dbReference type="PANTHER" id="PTHR43201">
    <property type="entry name" value="ACYL-COA SYNTHETASE"/>
    <property type="match status" value="1"/>
</dbReference>
<evidence type="ECO:0000259" key="3">
    <source>
        <dbReference type="Pfam" id="PF00501"/>
    </source>
</evidence>
<dbReference type="RefSeq" id="WP_344425605.1">
    <property type="nucleotide sequence ID" value="NZ_BAAAQK010000026.1"/>
</dbReference>
<gene>
    <name evidence="5" type="ORF">GCM10009836_63320</name>
</gene>
<feature type="domain" description="AMP-binding enzyme C-terminal" evidence="4">
    <location>
        <begin position="391"/>
        <end position="464"/>
    </location>
</feature>
<evidence type="ECO:0000259" key="4">
    <source>
        <dbReference type="Pfam" id="PF13193"/>
    </source>
</evidence>
<keyword evidence="2 5" id="KW-0436">Ligase</keyword>
<dbReference type="InterPro" id="IPR045851">
    <property type="entry name" value="AMP-bd_C_sf"/>
</dbReference>
<comment type="similarity">
    <text evidence="1">Belongs to the ATP-dependent AMP-binding enzyme family.</text>
</comment>
<protein>
    <submittedName>
        <fullName evidence="5">Acyl--CoA ligase</fullName>
    </submittedName>
</protein>
<dbReference type="InterPro" id="IPR020845">
    <property type="entry name" value="AMP-binding_CS"/>
</dbReference>
<dbReference type="Gene3D" id="3.30.300.30">
    <property type="match status" value="1"/>
</dbReference>
<dbReference type="PROSITE" id="PS00455">
    <property type="entry name" value="AMP_BINDING"/>
    <property type="match status" value="1"/>
</dbReference>
<keyword evidence="6" id="KW-1185">Reference proteome</keyword>